<dbReference type="PANTHER" id="PTHR34406">
    <property type="entry name" value="PROTEIN YCEI"/>
    <property type="match status" value="1"/>
</dbReference>
<dbReference type="Proteomes" id="UP000318661">
    <property type="component" value="Unassembled WGS sequence"/>
</dbReference>
<feature type="signal peptide" evidence="2">
    <location>
        <begin position="1"/>
        <end position="25"/>
    </location>
</feature>
<feature type="domain" description="Lipid/polyisoprenoid-binding YceI-like" evidence="3">
    <location>
        <begin position="23"/>
        <end position="186"/>
    </location>
</feature>
<organism evidence="4 5">
    <name type="scientific">Candidatus Segetimicrobium genomatis</name>
    <dbReference type="NCBI Taxonomy" id="2569760"/>
    <lineage>
        <taxon>Bacteria</taxon>
        <taxon>Bacillati</taxon>
        <taxon>Candidatus Sysuimicrobiota</taxon>
        <taxon>Candidatus Sysuimicrobiia</taxon>
        <taxon>Candidatus Sysuimicrobiales</taxon>
        <taxon>Candidatus Segetimicrobiaceae</taxon>
        <taxon>Candidatus Segetimicrobium</taxon>
    </lineage>
</organism>
<name>A0A537LQ23_9BACT</name>
<evidence type="ECO:0000313" key="4">
    <source>
        <dbReference type="EMBL" id="TMJ10111.1"/>
    </source>
</evidence>
<dbReference type="Pfam" id="PF04264">
    <property type="entry name" value="YceI"/>
    <property type="match status" value="1"/>
</dbReference>
<evidence type="ECO:0000256" key="1">
    <source>
        <dbReference type="ARBA" id="ARBA00008812"/>
    </source>
</evidence>
<dbReference type="EMBL" id="VBAJ01000022">
    <property type="protein sequence ID" value="TMJ10111.1"/>
    <property type="molecule type" value="Genomic_DNA"/>
</dbReference>
<evidence type="ECO:0000313" key="5">
    <source>
        <dbReference type="Proteomes" id="UP000318661"/>
    </source>
</evidence>
<comment type="similarity">
    <text evidence="1">Belongs to the UPF0312 family.</text>
</comment>
<protein>
    <submittedName>
        <fullName evidence="4">YceI family protein</fullName>
    </submittedName>
</protein>
<gene>
    <name evidence="4" type="ORF">E6G99_01505</name>
</gene>
<dbReference type="InterPro" id="IPR036761">
    <property type="entry name" value="TTHA0802/YceI-like_sf"/>
</dbReference>
<dbReference type="AlphaFoldDB" id="A0A537LQ23"/>
<feature type="chain" id="PRO_5021712769" evidence="2">
    <location>
        <begin position="26"/>
        <end position="191"/>
    </location>
</feature>
<dbReference type="SMART" id="SM00867">
    <property type="entry name" value="YceI"/>
    <property type="match status" value="1"/>
</dbReference>
<sequence length="191" mass="21181">MRARRWSTGLLVASTLSLLPTGSFTLDGGASRVTFFVNDNRGGFAGLAPDVSAQAELREQDGTFSADVMVRIDARSITTGSGLRDGQMRREFLRTDEFPEITFRGTIIPVEPVTQLSFRADVTGRLTMRGVTREVAFPVRVTALRDSYLVDGSTTIRMTDFTIPIPRFLIFVAEDPVQVTLKLRFRASDQK</sequence>
<proteinExistence type="inferred from homology"/>
<accession>A0A537LQ23</accession>
<dbReference type="SUPFAM" id="SSF101874">
    <property type="entry name" value="YceI-like"/>
    <property type="match status" value="1"/>
</dbReference>
<evidence type="ECO:0000256" key="2">
    <source>
        <dbReference type="SAM" id="SignalP"/>
    </source>
</evidence>
<comment type="caution">
    <text evidence="4">The sequence shown here is derived from an EMBL/GenBank/DDBJ whole genome shotgun (WGS) entry which is preliminary data.</text>
</comment>
<dbReference type="Gene3D" id="2.40.128.110">
    <property type="entry name" value="Lipid/polyisoprenoid-binding, YceI-like"/>
    <property type="match status" value="1"/>
</dbReference>
<reference evidence="4 5" key="1">
    <citation type="journal article" date="2019" name="Nat. Microbiol.">
        <title>Mediterranean grassland soil C-N compound turnover is dependent on rainfall and depth, and is mediated by genomically divergent microorganisms.</title>
        <authorList>
            <person name="Diamond S."/>
            <person name="Andeer P.F."/>
            <person name="Li Z."/>
            <person name="Crits-Christoph A."/>
            <person name="Burstein D."/>
            <person name="Anantharaman K."/>
            <person name="Lane K.R."/>
            <person name="Thomas B.C."/>
            <person name="Pan C."/>
            <person name="Northen T.R."/>
            <person name="Banfield J.F."/>
        </authorList>
    </citation>
    <scope>NUCLEOTIDE SEQUENCE [LARGE SCALE GENOMIC DNA]</scope>
    <source>
        <strain evidence="4">NP_2</strain>
    </source>
</reference>
<dbReference type="PANTHER" id="PTHR34406:SF1">
    <property type="entry name" value="PROTEIN YCEI"/>
    <property type="match status" value="1"/>
</dbReference>
<keyword evidence="2" id="KW-0732">Signal</keyword>
<evidence type="ECO:0000259" key="3">
    <source>
        <dbReference type="SMART" id="SM00867"/>
    </source>
</evidence>
<dbReference type="InterPro" id="IPR007372">
    <property type="entry name" value="Lipid/polyisoprenoid-bd_YceI"/>
</dbReference>